<evidence type="ECO:0000256" key="4">
    <source>
        <dbReference type="ARBA" id="ARBA00021582"/>
    </source>
</evidence>
<dbReference type="SUPFAM" id="SSF52283">
    <property type="entry name" value="Formate/glycerate dehydrogenase catalytic domain-like"/>
    <property type="match status" value="1"/>
</dbReference>
<dbReference type="InterPro" id="IPR036291">
    <property type="entry name" value="NAD(P)-bd_dom_sf"/>
</dbReference>
<gene>
    <name evidence="12" type="primary">serA</name>
    <name evidence="12" type="ORF">BN1048_01385</name>
</gene>
<dbReference type="Gene3D" id="3.30.70.260">
    <property type="match status" value="1"/>
</dbReference>
<dbReference type="RefSeq" id="WP_035809750.1">
    <property type="nucleotide sequence ID" value="NZ_CCSE01000001.1"/>
</dbReference>
<feature type="domain" description="ACT" evidence="11">
    <location>
        <begin position="458"/>
        <end position="530"/>
    </location>
</feature>
<dbReference type="eggNOG" id="COG0111">
    <property type="taxonomic scope" value="Bacteria"/>
</dbReference>
<reference evidence="12 13" key="1">
    <citation type="submission" date="2014-07" db="EMBL/GenBank/DDBJ databases">
        <authorList>
            <person name="Urmite Genomes Urmite Genomes"/>
        </authorList>
    </citation>
    <scope>NUCLEOTIDE SEQUENCE [LARGE SCALE GENOMIC DNA]</scope>
    <source>
        <strain evidence="12 13">13MG44_air</strain>
    </source>
</reference>
<dbReference type="InterPro" id="IPR045626">
    <property type="entry name" value="PGDH_ASB_dom"/>
</dbReference>
<dbReference type="InterPro" id="IPR006139">
    <property type="entry name" value="D-isomer_2_OHA_DH_cat_dom"/>
</dbReference>
<dbReference type="Pfam" id="PF19304">
    <property type="entry name" value="PGDH_inter"/>
    <property type="match status" value="1"/>
</dbReference>
<accession>A0A078M277</accession>
<dbReference type="Gene3D" id="3.40.50.720">
    <property type="entry name" value="NAD(P)-binding Rossmann-like Domain"/>
    <property type="match status" value="2"/>
</dbReference>
<dbReference type="Pfam" id="PF02826">
    <property type="entry name" value="2-Hacid_dh_C"/>
    <property type="match status" value="1"/>
</dbReference>
<protein>
    <recommendedName>
        <fullName evidence="4 10">D-3-phosphoglycerate dehydrogenase</fullName>
        <ecNumber evidence="10">1.1.1.95</ecNumber>
    </recommendedName>
</protein>
<comment type="catalytic activity">
    <reaction evidence="8 10">
        <text>(2R)-3-phosphoglycerate + NAD(+) = 3-phosphooxypyruvate + NADH + H(+)</text>
        <dbReference type="Rhea" id="RHEA:12641"/>
        <dbReference type="ChEBI" id="CHEBI:15378"/>
        <dbReference type="ChEBI" id="CHEBI:18110"/>
        <dbReference type="ChEBI" id="CHEBI:57540"/>
        <dbReference type="ChEBI" id="CHEBI:57945"/>
        <dbReference type="ChEBI" id="CHEBI:58272"/>
        <dbReference type="EC" id="1.1.1.95"/>
    </reaction>
</comment>
<dbReference type="Proteomes" id="UP000044136">
    <property type="component" value="Unassembled WGS sequence"/>
</dbReference>
<keyword evidence="10" id="KW-0028">Amino-acid biosynthesis</keyword>
<dbReference type="SUPFAM" id="SSF51735">
    <property type="entry name" value="NAD(P)-binding Rossmann-fold domains"/>
    <property type="match status" value="1"/>
</dbReference>
<evidence type="ECO:0000313" key="13">
    <source>
        <dbReference type="Proteomes" id="UP000044136"/>
    </source>
</evidence>
<dbReference type="PANTHER" id="PTHR42938:SF47">
    <property type="entry name" value="HYDROXYPYRUVATE REDUCTASE"/>
    <property type="match status" value="1"/>
</dbReference>
<dbReference type="InterPro" id="IPR029752">
    <property type="entry name" value="D-isomer_DH_CS1"/>
</dbReference>
<organism evidence="12 13">
    <name type="scientific">Jeotgalicoccus saudimassiliensis</name>
    <dbReference type="NCBI Taxonomy" id="1461582"/>
    <lineage>
        <taxon>Bacteria</taxon>
        <taxon>Bacillati</taxon>
        <taxon>Bacillota</taxon>
        <taxon>Bacilli</taxon>
        <taxon>Bacillales</taxon>
        <taxon>Staphylococcaceae</taxon>
        <taxon>Jeotgalicoccus</taxon>
    </lineage>
</organism>
<dbReference type="SUPFAM" id="SSF143548">
    <property type="entry name" value="Serine metabolism enzymes domain"/>
    <property type="match status" value="1"/>
</dbReference>
<evidence type="ECO:0000256" key="3">
    <source>
        <dbReference type="ARBA" id="ARBA00005854"/>
    </source>
</evidence>
<evidence type="ECO:0000256" key="1">
    <source>
        <dbReference type="ARBA" id="ARBA00003800"/>
    </source>
</evidence>
<dbReference type="InterPro" id="IPR006236">
    <property type="entry name" value="PGDH"/>
</dbReference>
<dbReference type="InterPro" id="IPR029009">
    <property type="entry name" value="ASB_dom_sf"/>
</dbReference>
<dbReference type="GO" id="GO:0051287">
    <property type="term" value="F:NAD binding"/>
    <property type="evidence" value="ECO:0007669"/>
    <property type="project" value="UniProtKB-UniRule"/>
</dbReference>
<dbReference type="PROSITE" id="PS51671">
    <property type="entry name" value="ACT"/>
    <property type="match status" value="1"/>
</dbReference>
<dbReference type="GO" id="GO:0006564">
    <property type="term" value="P:L-serine biosynthetic process"/>
    <property type="evidence" value="ECO:0007669"/>
    <property type="project" value="UniProtKB-UniRule"/>
</dbReference>
<dbReference type="InterPro" id="IPR006140">
    <property type="entry name" value="D-isomer_DH_NAD-bd"/>
</dbReference>
<dbReference type="OrthoDB" id="9805416at2"/>
<dbReference type="Pfam" id="PF00389">
    <property type="entry name" value="2-Hacid_dh"/>
    <property type="match status" value="1"/>
</dbReference>
<dbReference type="CDD" id="cd12173">
    <property type="entry name" value="PGDH_4"/>
    <property type="match status" value="1"/>
</dbReference>
<dbReference type="EMBL" id="CCSE01000001">
    <property type="protein sequence ID" value="CEA01473.1"/>
    <property type="molecule type" value="Genomic_DNA"/>
</dbReference>
<dbReference type="CDD" id="cd04902">
    <property type="entry name" value="ACT_3PGDH-xct"/>
    <property type="match status" value="1"/>
</dbReference>
<dbReference type="GO" id="GO:0008720">
    <property type="term" value="F:D-lactate dehydrogenase (NAD+) activity"/>
    <property type="evidence" value="ECO:0007669"/>
    <property type="project" value="UniProtKB-EC"/>
</dbReference>
<dbReference type="AlphaFoldDB" id="A0A078M277"/>
<keyword evidence="13" id="KW-1185">Reference proteome</keyword>
<evidence type="ECO:0000256" key="7">
    <source>
        <dbReference type="ARBA" id="ARBA00048126"/>
    </source>
</evidence>
<dbReference type="GO" id="GO:0004617">
    <property type="term" value="F:phosphoglycerate dehydrogenase activity"/>
    <property type="evidence" value="ECO:0007669"/>
    <property type="project" value="UniProtKB-UniRule"/>
</dbReference>
<dbReference type="NCBIfam" id="TIGR01327">
    <property type="entry name" value="PGDH"/>
    <property type="match status" value="1"/>
</dbReference>
<dbReference type="SUPFAM" id="SSF55021">
    <property type="entry name" value="ACT-like"/>
    <property type="match status" value="1"/>
</dbReference>
<evidence type="ECO:0000256" key="8">
    <source>
        <dbReference type="ARBA" id="ARBA00048731"/>
    </source>
</evidence>
<dbReference type="InterPro" id="IPR045865">
    <property type="entry name" value="ACT-like_dom_sf"/>
</dbReference>
<evidence type="ECO:0000313" key="12">
    <source>
        <dbReference type="EMBL" id="CEA01473.1"/>
    </source>
</evidence>
<dbReference type="FunFam" id="3.30.70.260:FF:000008">
    <property type="entry name" value="D-3-phosphoglycerate dehydrogenase, chloroplastic"/>
    <property type="match status" value="1"/>
</dbReference>
<comment type="similarity">
    <text evidence="3 10">Belongs to the D-isomer specific 2-hydroxyacid dehydrogenase family.</text>
</comment>
<dbReference type="EC" id="1.1.1.95" evidence="10"/>
<name>A0A078M277_9STAP</name>
<comment type="pathway">
    <text evidence="2 10">Amino-acid biosynthesis; L-serine biosynthesis; L-serine from 3-phospho-D-glycerate: step 1/3.</text>
</comment>
<keyword evidence="5 10" id="KW-0560">Oxidoreductase</keyword>
<keyword evidence="6 10" id="KW-0520">NAD</keyword>
<sequence>MTKHKVIVLDPVSQEGIQAIIDNDNFSVTRQEGLSESQIIDIIHDFDAVIVRSQTTITERIIQHAKKLKMIARAGVGVDNIDIDAATKHGVIVVNAPEGNTISATEHTMAMMLTMARDIPEAYKELTAGEWNRGAHKGVELYGKTLGIIGAGKIGFGVARRAKSFGMKIVAFDPYLSDERARDNHIEKMEVDEVAAAADFITVHTPLTPQTKGIIGADFFKKCKKEGVYLINVARGGIIDEDDLLEALDAGIVKGAALDVFVTEPPENTALLTHRRTVVTPHLGASTAEAQEKVAVSVAKEIIEYFEDNKITHAVNAPRISETVTEELKPYMSIVEHLGQFGIQLLDNPPQEVKIKYHGDIAIDDTSILTRTFVTNMLKPHFGDEVNIINALYYLNERDVTYKVEKKAKADGYTNYLEVELINDNEHVTLGASTIPGYGERLVKINEYPIDFRPEENILIIEHTDRPGIIGELGALLGEDSVNIASMQLARLSKEGDAMVLFTLDNQVQEATHEKIKKVMNIHKVHTIKLG</sequence>
<proteinExistence type="inferred from homology"/>
<dbReference type="InterPro" id="IPR002912">
    <property type="entry name" value="ACT_dom"/>
</dbReference>
<evidence type="ECO:0000256" key="6">
    <source>
        <dbReference type="ARBA" id="ARBA00023027"/>
    </source>
</evidence>
<dbReference type="STRING" id="1461582.BN1048_01385"/>
<evidence type="ECO:0000256" key="2">
    <source>
        <dbReference type="ARBA" id="ARBA00005216"/>
    </source>
</evidence>
<dbReference type="PANTHER" id="PTHR42938">
    <property type="entry name" value="FORMATE DEHYDROGENASE 1"/>
    <property type="match status" value="1"/>
</dbReference>
<dbReference type="FunFam" id="3.40.50.720:FF:000021">
    <property type="entry name" value="D-3-phosphoglycerate dehydrogenase"/>
    <property type="match status" value="1"/>
</dbReference>
<comment type="function">
    <text evidence="1">Catalyzes the reversible oxidation of 3-phospho-D-glycerate to 3-phosphonooxypyruvate, the first step of the phosphorylated L-serine biosynthesis pathway. Also catalyzes the reversible oxidation of 2-hydroxyglutarate to 2-oxoglutarate.</text>
</comment>
<evidence type="ECO:0000256" key="5">
    <source>
        <dbReference type="ARBA" id="ARBA00023002"/>
    </source>
</evidence>
<evidence type="ECO:0000256" key="9">
    <source>
        <dbReference type="ARBA" id="ARBA00049040"/>
    </source>
</evidence>
<dbReference type="PROSITE" id="PS00065">
    <property type="entry name" value="D_2_HYDROXYACID_DH_1"/>
    <property type="match status" value="1"/>
</dbReference>
<dbReference type="UniPathway" id="UPA00135">
    <property type="reaction ID" value="UER00196"/>
</dbReference>
<comment type="catalytic activity">
    <reaction evidence="7">
        <text>(R)-2-hydroxyglutarate + NAD(+) = 2-oxoglutarate + NADH + H(+)</text>
        <dbReference type="Rhea" id="RHEA:49612"/>
        <dbReference type="ChEBI" id="CHEBI:15378"/>
        <dbReference type="ChEBI" id="CHEBI:15801"/>
        <dbReference type="ChEBI" id="CHEBI:16810"/>
        <dbReference type="ChEBI" id="CHEBI:57540"/>
        <dbReference type="ChEBI" id="CHEBI:57945"/>
        <dbReference type="EC" id="1.1.1.399"/>
    </reaction>
</comment>
<evidence type="ECO:0000256" key="10">
    <source>
        <dbReference type="RuleBase" id="RU363003"/>
    </source>
</evidence>
<dbReference type="HOGENOM" id="CLU_019796_8_1_9"/>
<dbReference type="Gene3D" id="3.30.1330.90">
    <property type="entry name" value="D-3-phosphoglycerate dehydrogenase, domain 3"/>
    <property type="match status" value="1"/>
</dbReference>
<keyword evidence="10" id="KW-0718">Serine biosynthesis</keyword>
<comment type="catalytic activity">
    <reaction evidence="9">
        <text>(R)-lactate + NAD(+) = pyruvate + NADH + H(+)</text>
        <dbReference type="Rhea" id="RHEA:16369"/>
        <dbReference type="ChEBI" id="CHEBI:15361"/>
        <dbReference type="ChEBI" id="CHEBI:15378"/>
        <dbReference type="ChEBI" id="CHEBI:16004"/>
        <dbReference type="ChEBI" id="CHEBI:57540"/>
        <dbReference type="ChEBI" id="CHEBI:57945"/>
        <dbReference type="EC" id="1.1.1.28"/>
    </reaction>
</comment>
<evidence type="ECO:0000259" key="11">
    <source>
        <dbReference type="PROSITE" id="PS51671"/>
    </source>
</evidence>